<keyword evidence="3" id="KW-1185">Reference proteome</keyword>
<sequence length="63" mass="7253">MHVYDTPFIVIRITTGGAHRLFSFRISFLLFICCFVSALESPPLSSLYINYCILHAMIWSCHV</sequence>
<keyword evidence="1" id="KW-1133">Transmembrane helix</keyword>
<accession>A0A5N6TN32</accession>
<dbReference type="OrthoDB" id="201635at2759"/>
<protein>
    <submittedName>
        <fullName evidence="2">Uncharacterized protein</fullName>
    </submittedName>
</protein>
<evidence type="ECO:0000313" key="2">
    <source>
        <dbReference type="EMBL" id="KAE8147744.1"/>
    </source>
</evidence>
<dbReference type="AlphaFoldDB" id="A0A5N6TN32"/>
<gene>
    <name evidence="2" type="ORF">BDV25DRAFT_28286</name>
</gene>
<dbReference type="Proteomes" id="UP000325780">
    <property type="component" value="Unassembled WGS sequence"/>
</dbReference>
<reference evidence="2 3" key="1">
    <citation type="submission" date="2019-04" db="EMBL/GenBank/DDBJ databases">
        <title>Friends and foes A comparative genomics study of 23 Aspergillus species from section Flavi.</title>
        <authorList>
            <consortium name="DOE Joint Genome Institute"/>
            <person name="Kjaerbolling I."/>
            <person name="Vesth T."/>
            <person name="Frisvad J.C."/>
            <person name="Nybo J.L."/>
            <person name="Theobald S."/>
            <person name="Kildgaard S."/>
            <person name="Isbrandt T."/>
            <person name="Kuo A."/>
            <person name="Sato A."/>
            <person name="Lyhne E.K."/>
            <person name="Kogle M.E."/>
            <person name="Wiebenga A."/>
            <person name="Kun R.S."/>
            <person name="Lubbers R.J."/>
            <person name="Makela M.R."/>
            <person name="Barry K."/>
            <person name="Chovatia M."/>
            <person name="Clum A."/>
            <person name="Daum C."/>
            <person name="Haridas S."/>
            <person name="He G."/>
            <person name="LaButti K."/>
            <person name="Lipzen A."/>
            <person name="Mondo S."/>
            <person name="Riley R."/>
            <person name="Salamov A."/>
            <person name="Simmons B.A."/>
            <person name="Magnuson J.K."/>
            <person name="Henrissat B."/>
            <person name="Mortensen U.H."/>
            <person name="Larsen T.O."/>
            <person name="Devries R.P."/>
            <person name="Grigoriev I.V."/>
            <person name="Machida M."/>
            <person name="Baker S.E."/>
            <person name="Andersen M.R."/>
        </authorList>
    </citation>
    <scope>NUCLEOTIDE SEQUENCE [LARGE SCALE GENOMIC DNA]</scope>
    <source>
        <strain evidence="2 3">IBT 18842</strain>
    </source>
</reference>
<evidence type="ECO:0000256" key="1">
    <source>
        <dbReference type="SAM" id="Phobius"/>
    </source>
</evidence>
<name>A0A5N6TN32_ASPAV</name>
<evidence type="ECO:0000313" key="3">
    <source>
        <dbReference type="Proteomes" id="UP000325780"/>
    </source>
</evidence>
<keyword evidence="1" id="KW-0812">Transmembrane</keyword>
<dbReference type="EMBL" id="ML742192">
    <property type="protein sequence ID" value="KAE8147744.1"/>
    <property type="molecule type" value="Genomic_DNA"/>
</dbReference>
<feature type="transmembrane region" description="Helical" evidence="1">
    <location>
        <begin position="21"/>
        <end position="39"/>
    </location>
</feature>
<proteinExistence type="predicted"/>
<keyword evidence="1" id="KW-0472">Membrane</keyword>
<organism evidence="2 3">
    <name type="scientific">Aspergillus avenaceus</name>
    <dbReference type="NCBI Taxonomy" id="36643"/>
    <lineage>
        <taxon>Eukaryota</taxon>
        <taxon>Fungi</taxon>
        <taxon>Dikarya</taxon>
        <taxon>Ascomycota</taxon>
        <taxon>Pezizomycotina</taxon>
        <taxon>Eurotiomycetes</taxon>
        <taxon>Eurotiomycetidae</taxon>
        <taxon>Eurotiales</taxon>
        <taxon>Aspergillaceae</taxon>
        <taxon>Aspergillus</taxon>
        <taxon>Aspergillus subgen. Circumdati</taxon>
    </lineage>
</organism>